<evidence type="ECO:0000313" key="3">
    <source>
        <dbReference type="Proteomes" id="UP001164746"/>
    </source>
</evidence>
<accession>A0ABY7ECA5</accession>
<feature type="compositionally biased region" description="Polar residues" evidence="1">
    <location>
        <begin position="110"/>
        <end position="126"/>
    </location>
</feature>
<dbReference type="Proteomes" id="UP001164746">
    <property type="component" value="Chromosome 5"/>
</dbReference>
<evidence type="ECO:0000256" key="1">
    <source>
        <dbReference type="SAM" id="MobiDB-lite"/>
    </source>
</evidence>
<name>A0ABY7ECA5_MYAAR</name>
<dbReference type="EMBL" id="CP111016">
    <property type="protein sequence ID" value="WAR06316.1"/>
    <property type="molecule type" value="Genomic_DNA"/>
</dbReference>
<keyword evidence="3" id="KW-1185">Reference proteome</keyword>
<proteinExistence type="predicted"/>
<reference evidence="2" key="1">
    <citation type="submission" date="2022-11" db="EMBL/GenBank/DDBJ databases">
        <title>Centuries of genome instability and evolution in soft-shell clam transmissible cancer (bioRxiv).</title>
        <authorList>
            <person name="Hart S.F.M."/>
            <person name="Yonemitsu M.A."/>
            <person name="Giersch R.M."/>
            <person name="Beal B.F."/>
            <person name="Arriagada G."/>
            <person name="Davis B.W."/>
            <person name="Ostrander E.A."/>
            <person name="Goff S.P."/>
            <person name="Metzger M.J."/>
        </authorList>
    </citation>
    <scope>NUCLEOTIDE SEQUENCE</scope>
    <source>
        <strain evidence="2">MELC-2E11</strain>
        <tissue evidence="2">Siphon/mantle</tissue>
    </source>
</reference>
<evidence type="ECO:0000313" key="2">
    <source>
        <dbReference type="EMBL" id="WAR06316.1"/>
    </source>
</evidence>
<gene>
    <name evidence="2" type="ORF">MAR_021685</name>
</gene>
<feature type="region of interest" description="Disordered" evidence="1">
    <location>
        <begin position="68"/>
        <end position="126"/>
    </location>
</feature>
<sequence>MNGITISSQNVVAMLMTNISLTSSETDLYKFLNGSKTCTIIKNILFSEGAQTEYNAAMTYDVVSMTKETPVYDGSNNGNDGPDNPHVYMPLEDSNPKRSRVQQYRAVKSNADSTLTFQETSSSYER</sequence>
<organism evidence="2 3">
    <name type="scientific">Mya arenaria</name>
    <name type="common">Soft-shell clam</name>
    <dbReference type="NCBI Taxonomy" id="6604"/>
    <lineage>
        <taxon>Eukaryota</taxon>
        <taxon>Metazoa</taxon>
        <taxon>Spiralia</taxon>
        <taxon>Lophotrochozoa</taxon>
        <taxon>Mollusca</taxon>
        <taxon>Bivalvia</taxon>
        <taxon>Autobranchia</taxon>
        <taxon>Heteroconchia</taxon>
        <taxon>Euheterodonta</taxon>
        <taxon>Imparidentia</taxon>
        <taxon>Neoheterodontei</taxon>
        <taxon>Myida</taxon>
        <taxon>Myoidea</taxon>
        <taxon>Myidae</taxon>
        <taxon>Mya</taxon>
    </lineage>
</organism>
<protein>
    <submittedName>
        <fullName evidence="2">Uncharacterized protein</fullName>
    </submittedName>
</protein>
<feature type="compositionally biased region" description="Low complexity" evidence="1">
    <location>
        <begin position="76"/>
        <end position="85"/>
    </location>
</feature>